<proteinExistence type="predicted"/>
<dbReference type="InterPro" id="IPR025007">
    <property type="entry name" value="DUF3899"/>
</dbReference>
<keyword evidence="1" id="KW-0812">Transmembrane</keyword>
<dbReference type="OrthoDB" id="2157555at2"/>
<keyword evidence="4" id="KW-1185">Reference proteome</keyword>
<evidence type="ECO:0000313" key="3">
    <source>
        <dbReference type="EMBL" id="RSU12501.1"/>
    </source>
</evidence>
<protein>
    <recommendedName>
        <fullName evidence="2">DUF3899 domain-containing protein</fullName>
    </recommendedName>
</protein>
<keyword evidence="1" id="KW-1133">Transmembrane helix</keyword>
<comment type="caution">
    <text evidence="3">The sequence shown here is derived from an EMBL/GenBank/DDBJ whole genome shotgun (WGS) entry which is preliminary data.</text>
</comment>
<reference evidence="3 4" key="1">
    <citation type="submission" date="2017-05" db="EMBL/GenBank/DDBJ databases">
        <title>Vagococcus spp. assemblies.</title>
        <authorList>
            <person name="Gulvik C.A."/>
        </authorList>
    </citation>
    <scope>NUCLEOTIDE SEQUENCE [LARGE SCALE GENOMIC DNA]</scope>
    <source>
        <strain evidence="3 4">LMG 24798</strain>
    </source>
</reference>
<evidence type="ECO:0000313" key="4">
    <source>
        <dbReference type="Proteomes" id="UP000286773"/>
    </source>
</evidence>
<name>A0A430AWQ7_9ENTE</name>
<dbReference type="Proteomes" id="UP000286773">
    <property type="component" value="Unassembled WGS sequence"/>
</dbReference>
<organism evidence="3 4">
    <name type="scientific">Vagococcus acidifermentans</name>
    <dbReference type="NCBI Taxonomy" id="564710"/>
    <lineage>
        <taxon>Bacteria</taxon>
        <taxon>Bacillati</taxon>
        <taxon>Bacillota</taxon>
        <taxon>Bacilli</taxon>
        <taxon>Lactobacillales</taxon>
        <taxon>Enterococcaceae</taxon>
        <taxon>Vagococcus</taxon>
    </lineage>
</organism>
<evidence type="ECO:0000256" key="1">
    <source>
        <dbReference type="SAM" id="Phobius"/>
    </source>
</evidence>
<gene>
    <name evidence="3" type="ORF">CBF27_05880</name>
</gene>
<sequence length="113" mass="12804">MKRYQRVGLSFAVISCGVIGWHRFIARDLTVSTLADSFFLIALVYVMIFAFIAVLSSGFFDAFQHSIKQALKRSKQAEPPEYLPLSQVFSAKGYYFLLTGLVFLGFSLFFLLI</sequence>
<feature type="domain" description="DUF3899" evidence="2">
    <location>
        <begin position="36"/>
        <end position="111"/>
    </location>
</feature>
<evidence type="ECO:0000259" key="2">
    <source>
        <dbReference type="Pfam" id="PF13038"/>
    </source>
</evidence>
<dbReference type="EMBL" id="NGKC01000005">
    <property type="protein sequence ID" value="RSU12501.1"/>
    <property type="molecule type" value="Genomic_DNA"/>
</dbReference>
<feature type="transmembrane region" description="Helical" evidence="1">
    <location>
        <begin position="7"/>
        <end position="26"/>
    </location>
</feature>
<feature type="transmembrane region" description="Helical" evidence="1">
    <location>
        <begin position="94"/>
        <end position="112"/>
    </location>
</feature>
<dbReference type="RefSeq" id="WP_126813355.1">
    <property type="nucleotide sequence ID" value="NZ_NGKC01000005.1"/>
</dbReference>
<accession>A0A430AWQ7</accession>
<feature type="transmembrane region" description="Helical" evidence="1">
    <location>
        <begin position="38"/>
        <end position="63"/>
    </location>
</feature>
<dbReference type="AlphaFoldDB" id="A0A430AWQ7"/>
<dbReference type="Pfam" id="PF13038">
    <property type="entry name" value="DUF3899"/>
    <property type="match status" value="1"/>
</dbReference>
<keyword evidence="1" id="KW-0472">Membrane</keyword>